<keyword evidence="2" id="KW-1185">Reference proteome</keyword>
<name>A0A6J8AZ55_MYTCO</name>
<gene>
    <name evidence="1" type="ORF">MCOR_11778</name>
</gene>
<dbReference type="OrthoDB" id="10364214at2759"/>
<sequence length="200" mass="22513">MTELDNSVQRVDTTIKQIETSVEHVDSAIHRVDSSIQEVGTSVKSIDTTMHNMVTTVQEIGTSNEETTQRINSSIQKLLYIVQKGIPDKNRKPYATGQHIFYLHCKCENTAVVGNNRKICGVQMMDDGRLLFCSSNINKLLICNAENFKSETINLQEQSRGITAITRNGIAILFEQYLEIYDISSKEKRKSIHIPVPQPG</sequence>
<dbReference type="EMBL" id="CACVKT020002008">
    <property type="protein sequence ID" value="CAC5374367.1"/>
    <property type="molecule type" value="Genomic_DNA"/>
</dbReference>
<protein>
    <submittedName>
        <fullName evidence="1">Uncharacterized protein</fullName>
    </submittedName>
</protein>
<dbReference type="Gene3D" id="1.10.287.950">
    <property type="entry name" value="Methyl-accepting chemotaxis protein"/>
    <property type="match status" value="1"/>
</dbReference>
<evidence type="ECO:0000313" key="2">
    <source>
        <dbReference type="Proteomes" id="UP000507470"/>
    </source>
</evidence>
<evidence type="ECO:0000313" key="1">
    <source>
        <dbReference type="EMBL" id="CAC5374367.1"/>
    </source>
</evidence>
<dbReference type="AlphaFoldDB" id="A0A6J8AZ55"/>
<accession>A0A6J8AZ55</accession>
<dbReference type="Proteomes" id="UP000507470">
    <property type="component" value="Unassembled WGS sequence"/>
</dbReference>
<organism evidence="1 2">
    <name type="scientific">Mytilus coruscus</name>
    <name type="common">Sea mussel</name>
    <dbReference type="NCBI Taxonomy" id="42192"/>
    <lineage>
        <taxon>Eukaryota</taxon>
        <taxon>Metazoa</taxon>
        <taxon>Spiralia</taxon>
        <taxon>Lophotrochozoa</taxon>
        <taxon>Mollusca</taxon>
        <taxon>Bivalvia</taxon>
        <taxon>Autobranchia</taxon>
        <taxon>Pteriomorphia</taxon>
        <taxon>Mytilida</taxon>
        <taxon>Mytiloidea</taxon>
        <taxon>Mytilidae</taxon>
        <taxon>Mytilinae</taxon>
        <taxon>Mytilus</taxon>
    </lineage>
</organism>
<proteinExistence type="predicted"/>
<reference evidence="1 2" key="1">
    <citation type="submission" date="2020-06" db="EMBL/GenBank/DDBJ databases">
        <authorList>
            <person name="Li R."/>
            <person name="Bekaert M."/>
        </authorList>
    </citation>
    <scope>NUCLEOTIDE SEQUENCE [LARGE SCALE GENOMIC DNA]</scope>
    <source>
        <strain evidence="2">wild</strain>
    </source>
</reference>